<gene>
    <name evidence="8" type="ORF">CVIRNUC_002774</name>
</gene>
<proteinExistence type="inferred from homology"/>
<name>A0AAV1I0D7_9CHLO</name>
<feature type="transmembrane region" description="Helical" evidence="7">
    <location>
        <begin position="179"/>
        <end position="198"/>
    </location>
</feature>
<feature type="transmembrane region" description="Helical" evidence="7">
    <location>
        <begin position="147"/>
        <end position="167"/>
    </location>
</feature>
<comment type="similarity">
    <text evidence="2">Belongs to the acetate uptake transporter (AceTr) (TC 2.A.96) family.</text>
</comment>
<feature type="compositionally biased region" description="Low complexity" evidence="6">
    <location>
        <begin position="255"/>
        <end position="273"/>
    </location>
</feature>
<dbReference type="EMBL" id="CAUYUE010000004">
    <property type="protein sequence ID" value="CAK0760474.1"/>
    <property type="molecule type" value="Genomic_DNA"/>
</dbReference>
<feature type="region of interest" description="Disordered" evidence="6">
    <location>
        <begin position="243"/>
        <end position="273"/>
    </location>
</feature>
<feature type="transmembrane region" description="Helical" evidence="7">
    <location>
        <begin position="78"/>
        <end position="98"/>
    </location>
</feature>
<dbReference type="AlphaFoldDB" id="A0AAV1I0D7"/>
<sequence>MANTNMRGASWRERHVGGDLDLNPADEIEMRSSFTSTRLIANAPIGNPAPLGLYAFGLSTAFLQGAVTTITSPKPTTDMVACFAIFYGGLIQLLAGMWEMWKANTFAATAFSSYGGFWMGWSLYGILKSANVWTGQSSSTPVAHYDGTTADEMMLSLWGILTFLFFVQTLRINRALQTLFISLSILFFLLAAGVKNALCNKVAGWVGIWVALVAFYAATAIMTGEVWNHEYLPLGHMRKRAKAPASPAMGNNGKAAPTAAATPAGPTVAENRV</sequence>
<dbReference type="GO" id="GO:0071422">
    <property type="term" value="P:succinate transmembrane transport"/>
    <property type="evidence" value="ECO:0007669"/>
    <property type="project" value="TreeGrafter"/>
</dbReference>
<evidence type="ECO:0000256" key="7">
    <source>
        <dbReference type="SAM" id="Phobius"/>
    </source>
</evidence>
<keyword evidence="3 7" id="KW-0812">Transmembrane</keyword>
<dbReference type="Proteomes" id="UP001314263">
    <property type="component" value="Unassembled WGS sequence"/>
</dbReference>
<protein>
    <recommendedName>
        <fullName evidence="10">GPR1/FUN34/yaaH family protein</fullName>
    </recommendedName>
</protein>
<evidence type="ECO:0000256" key="4">
    <source>
        <dbReference type="ARBA" id="ARBA00022989"/>
    </source>
</evidence>
<dbReference type="GO" id="GO:0015360">
    <property type="term" value="F:acetate:proton symporter activity"/>
    <property type="evidence" value="ECO:0007669"/>
    <property type="project" value="TreeGrafter"/>
</dbReference>
<accession>A0AAV1I0D7</accession>
<dbReference type="PROSITE" id="PS01114">
    <property type="entry name" value="GPR1_FUN34_YAAH"/>
    <property type="match status" value="1"/>
</dbReference>
<reference evidence="8 9" key="1">
    <citation type="submission" date="2023-10" db="EMBL/GenBank/DDBJ databases">
        <authorList>
            <person name="Maclean D."/>
            <person name="Macfadyen A."/>
        </authorList>
    </citation>
    <scope>NUCLEOTIDE SEQUENCE [LARGE SCALE GENOMIC DNA]</scope>
</reference>
<keyword evidence="9" id="KW-1185">Reference proteome</keyword>
<organism evidence="8 9">
    <name type="scientific">Coccomyxa viridis</name>
    <dbReference type="NCBI Taxonomy" id="1274662"/>
    <lineage>
        <taxon>Eukaryota</taxon>
        <taxon>Viridiplantae</taxon>
        <taxon>Chlorophyta</taxon>
        <taxon>core chlorophytes</taxon>
        <taxon>Trebouxiophyceae</taxon>
        <taxon>Trebouxiophyceae incertae sedis</taxon>
        <taxon>Coccomyxaceae</taxon>
        <taxon>Coccomyxa</taxon>
    </lineage>
</organism>
<feature type="transmembrane region" description="Helical" evidence="7">
    <location>
        <begin position="105"/>
        <end position="127"/>
    </location>
</feature>
<feature type="transmembrane region" description="Helical" evidence="7">
    <location>
        <begin position="204"/>
        <end position="227"/>
    </location>
</feature>
<evidence type="ECO:0000256" key="5">
    <source>
        <dbReference type="ARBA" id="ARBA00023136"/>
    </source>
</evidence>
<evidence type="ECO:0000256" key="3">
    <source>
        <dbReference type="ARBA" id="ARBA00022692"/>
    </source>
</evidence>
<keyword evidence="5 7" id="KW-0472">Membrane</keyword>
<dbReference type="InterPro" id="IPR047622">
    <property type="entry name" value="GPR1_FUN34_YAAH"/>
</dbReference>
<dbReference type="GO" id="GO:0005886">
    <property type="term" value="C:plasma membrane"/>
    <property type="evidence" value="ECO:0007669"/>
    <property type="project" value="TreeGrafter"/>
</dbReference>
<comment type="caution">
    <text evidence="8">The sequence shown here is derived from an EMBL/GenBank/DDBJ whole genome shotgun (WGS) entry which is preliminary data.</text>
</comment>
<evidence type="ECO:0000313" key="8">
    <source>
        <dbReference type="EMBL" id="CAK0760474.1"/>
    </source>
</evidence>
<dbReference type="InterPro" id="IPR000791">
    <property type="entry name" value="Gpr1/Fun34/SatP-like"/>
</dbReference>
<dbReference type="Pfam" id="PF01184">
    <property type="entry name" value="Gpr1_Fun34_YaaH"/>
    <property type="match status" value="1"/>
</dbReference>
<dbReference type="PANTHER" id="PTHR30178:SF3">
    <property type="entry name" value="SUCCINATE-ACETATE_PROTON SYMPORTER SATP"/>
    <property type="match status" value="1"/>
</dbReference>
<evidence type="ECO:0000256" key="2">
    <source>
        <dbReference type="ARBA" id="ARBA00005587"/>
    </source>
</evidence>
<evidence type="ECO:0000313" key="9">
    <source>
        <dbReference type="Proteomes" id="UP001314263"/>
    </source>
</evidence>
<comment type="subcellular location">
    <subcellularLocation>
        <location evidence="1">Membrane</location>
        <topology evidence="1">Multi-pass membrane protein</topology>
    </subcellularLocation>
</comment>
<dbReference type="NCBIfam" id="NF038013">
    <property type="entry name" value="AceTr_1"/>
    <property type="match status" value="1"/>
</dbReference>
<evidence type="ECO:0000256" key="1">
    <source>
        <dbReference type="ARBA" id="ARBA00004141"/>
    </source>
</evidence>
<evidence type="ECO:0008006" key="10">
    <source>
        <dbReference type="Google" id="ProtNLM"/>
    </source>
</evidence>
<dbReference type="InterPro" id="IPR047623">
    <property type="entry name" value="SatP"/>
</dbReference>
<keyword evidence="4 7" id="KW-1133">Transmembrane helix</keyword>
<evidence type="ECO:0000256" key="6">
    <source>
        <dbReference type="SAM" id="MobiDB-lite"/>
    </source>
</evidence>
<dbReference type="PANTHER" id="PTHR30178">
    <property type="entry name" value="INNER MEMBRANE PROTEIN YAAH"/>
    <property type="match status" value="1"/>
</dbReference>